<keyword evidence="25" id="KW-1185">Reference proteome</keyword>
<dbReference type="WBParaSite" id="GPLIN_001405400">
    <property type="protein sequence ID" value="GPLIN_001405400"/>
    <property type="gene ID" value="GPLIN_001405400"/>
</dbReference>
<dbReference type="Pfam" id="PF00025">
    <property type="entry name" value="Arf"/>
    <property type="match status" value="1"/>
</dbReference>
<evidence type="ECO:0000256" key="19">
    <source>
        <dbReference type="ARBA" id="ARBA00023288"/>
    </source>
</evidence>
<keyword evidence="8" id="KW-0519">Myristate</keyword>
<evidence type="ECO:0000256" key="7">
    <source>
        <dbReference type="ARBA" id="ARBA00022692"/>
    </source>
</evidence>
<proteinExistence type="inferred from homology"/>
<keyword evidence="7 24" id="KW-0812">Transmembrane</keyword>
<dbReference type="NCBIfam" id="TIGR00231">
    <property type="entry name" value="small_GTP"/>
    <property type="match status" value="1"/>
</dbReference>
<keyword evidence="15" id="KW-0333">Golgi apparatus</keyword>
<evidence type="ECO:0000256" key="20">
    <source>
        <dbReference type="ARBA" id="ARBA00048098"/>
    </source>
</evidence>
<comment type="similarity">
    <text evidence="3">Belongs to the small GTPase superfamily. Arf family.</text>
</comment>
<feature type="binding site" evidence="22">
    <location>
        <position position="566"/>
    </location>
    <ligand>
        <name>GTP</name>
        <dbReference type="ChEBI" id="CHEBI:37565"/>
    </ligand>
</feature>
<dbReference type="GO" id="GO:0003925">
    <property type="term" value="F:G protein activity"/>
    <property type="evidence" value="ECO:0007669"/>
    <property type="project" value="UniProtKB-EC"/>
</dbReference>
<dbReference type="PANTHER" id="PTHR15415:SF7">
    <property type="entry name" value="MICOS COMPLEX SUBUNIT MIC60"/>
    <property type="match status" value="1"/>
</dbReference>
<organism evidence="25 26">
    <name type="scientific">Globodera pallida</name>
    <name type="common">Potato cyst nematode worm</name>
    <name type="synonym">Heterodera pallida</name>
    <dbReference type="NCBI Taxonomy" id="36090"/>
    <lineage>
        <taxon>Eukaryota</taxon>
        <taxon>Metazoa</taxon>
        <taxon>Ecdysozoa</taxon>
        <taxon>Nematoda</taxon>
        <taxon>Chromadorea</taxon>
        <taxon>Rhabditida</taxon>
        <taxon>Tylenchina</taxon>
        <taxon>Tylenchomorpha</taxon>
        <taxon>Tylenchoidea</taxon>
        <taxon>Heteroderidae</taxon>
        <taxon>Heteroderinae</taxon>
        <taxon>Globodera</taxon>
    </lineage>
</organism>
<dbReference type="GO" id="GO:0005525">
    <property type="term" value="F:GTP binding"/>
    <property type="evidence" value="ECO:0007669"/>
    <property type="project" value="UniProtKB-KW"/>
</dbReference>
<dbReference type="InterPro" id="IPR038286">
    <property type="entry name" value="IPK_sf"/>
</dbReference>
<keyword evidence="23" id="KW-0479">Metal-binding</keyword>
<dbReference type="GO" id="GO:0016301">
    <property type="term" value="F:kinase activity"/>
    <property type="evidence" value="ECO:0007669"/>
    <property type="project" value="UniProtKB-KW"/>
</dbReference>
<evidence type="ECO:0000256" key="22">
    <source>
        <dbReference type="PIRSR" id="PIRSR606689-1"/>
    </source>
</evidence>
<dbReference type="SUPFAM" id="SSF52540">
    <property type="entry name" value="P-loop containing nucleoside triphosphate hydrolases"/>
    <property type="match status" value="1"/>
</dbReference>
<evidence type="ECO:0000256" key="10">
    <source>
        <dbReference type="ARBA" id="ARBA00022777"/>
    </source>
</evidence>
<evidence type="ECO:0000256" key="1">
    <source>
        <dbReference type="ARBA" id="ARBA00004444"/>
    </source>
</evidence>
<keyword evidence="23" id="KW-0460">Magnesium</keyword>
<keyword evidence="11 24" id="KW-0999">Mitochondrion inner membrane</keyword>
<evidence type="ECO:0000256" key="24">
    <source>
        <dbReference type="RuleBase" id="RU363000"/>
    </source>
</evidence>
<keyword evidence="16 24" id="KW-0496">Mitochondrion</keyword>
<comment type="subcellular location">
    <subcellularLocation>
        <location evidence="1">Golgi apparatus membrane</location>
        <topology evidence="1">Lipid-anchor</topology>
        <orientation evidence="1">Cytoplasmic side</orientation>
    </subcellularLocation>
    <subcellularLocation>
        <location evidence="24">Mitochondrion inner membrane</location>
        <topology evidence="24">Single-pass membrane protein</topology>
    </subcellularLocation>
</comment>
<evidence type="ECO:0000256" key="8">
    <source>
        <dbReference type="ARBA" id="ARBA00022707"/>
    </source>
</evidence>
<dbReference type="Proteomes" id="UP000050741">
    <property type="component" value="Unassembled WGS sequence"/>
</dbReference>
<name>A0A183CME8_GLOPA</name>
<dbReference type="SUPFAM" id="SSF56104">
    <property type="entry name" value="SAICAR synthase-like"/>
    <property type="match status" value="1"/>
</dbReference>
<dbReference type="GO" id="GO:0032958">
    <property type="term" value="P:inositol phosphate biosynthetic process"/>
    <property type="evidence" value="ECO:0007669"/>
    <property type="project" value="InterPro"/>
</dbReference>
<protein>
    <recommendedName>
        <fullName evidence="24">MICOS complex subunit MIC60</fullName>
    </recommendedName>
    <alternativeName>
        <fullName evidence="24">Mitofilin</fullName>
    </alternativeName>
</protein>
<dbReference type="GO" id="GO:0061617">
    <property type="term" value="C:MICOS complex"/>
    <property type="evidence" value="ECO:0007669"/>
    <property type="project" value="TreeGrafter"/>
</dbReference>
<dbReference type="GO" id="GO:0016192">
    <property type="term" value="P:vesicle-mediated transport"/>
    <property type="evidence" value="ECO:0007669"/>
    <property type="project" value="UniProtKB-KW"/>
</dbReference>
<dbReference type="GO" id="GO:0042407">
    <property type="term" value="P:cristae formation"/>
    <property type="evidence" value="ECO:0007669"/>
    <property type="project" value="TreeGrafter"/>
</dbReference>
<dbReference type="AlphaFoldDB" id="A0A183CME8"/>
<comment type="catalytic activity">
    <reaction evidence="20">
        <text>GTP + H2O = GDP + phosphate + H(+)</text>
        <dbReference type="Rhea" id="RHEA:19669"/>
        <dbReference type="ChEBI" id="CHEBI:15377"/>
        <dbReference type="ChEBI" id="CHEBI:15378"/>
        <dbReference type="ChEBI" id="CHEBI:37565"/>
        <dbReference type="ChEBI" id="CHEBI:43474"/>
        <dbReference type="ChEBI" id="CHEBI:58189"/>
        <dbReference type="EC" id="3.6.5.2"/>
    </reaction>
</comment>
<reference evidence="25" key="2">
    <citation type="submission" date="2014-05" db="EMBL/GenBank/DDBJ databases">
        <title>The genome and life-stage specific transcriptomes of Globodera pallida elucidate key aspects of plant parasitism by a cyst nematode.</title>
        <authorList>
            <person name="Cotton J.A."/>
            <person name="Lilley C.J."/>
            <person name="Jones L.M."/>
            <person name="Kikuchi T."/>
            <person name="Reid A.J."/>
            <person name="Thorpe P."/>
            <person name="Tsai I.J."/>
            <person name="Beasley H."/>
            <person name="Blok V."/>
            <person name="Cock P.J.A."/>
            <person name="Van den Akker S.E."/>
            <person name="Holroyd N."/>
            <person name="Hunt M."/>
            <person name="Mantelin S."/>
            <person name="Naghra H."/>
            <person name="Pain A."/>
            <person name="Palomares-Rius J.E."/>
            <person name="Zarowiecki M."/>
            <person name="Berriman M."/>
            <person name="Jones J.T."/>
            <person name="Urwin P.E."/>
        </authorList>
    </citation>
    <scope>NUCLEOTIDE SEQUENCE [LARGE SCALE GENOMIC DNA]</scope>
    <source>
        <strain evidence="25">Lindley</strain>
    </source>
</reference>
<dbReference type="PRINTS" id="PR00328">
    <property type="entry name" value="SAR1GTPBP"/>
</dbReference>
<comment type="similarity">
    <text evidence="2">Belongs to the inositol phosphokinase (IPK) family.</text>
</comment>
<dbReference type="GO" id="GO:0046872">
    <property type="term" value="F:metal ion binding"/>
    <property type="evidence" value="ECO:0007669"/>
    <property type="project" value="UniProtKB-KW"/>
</dbReference>
<dbReference type="InterPro" id="IPR006689">
    <property type="entry name" value="Small_GTPase_ARF/SAR"/>
</dbReference>
<evidence type="ECO:0000313" key="26">
    <source>
        <dbReference type="WBParaSite" id="GPLIN_001405400"/>
    </source>
</evidence>
<evidence type="ECO:0000256" key="3">
    <source>
        <dbReference type="ARBA" id="ARBA00010290"/>
    </source>
</evidence>
<dbReference type="FunFam" id="3.40.50.300:FF:003500">
    <property type="entry name" value="ADP-ribosylation factor 1"/>
    <property type="match status" value="1"/>
</dbReference>
<accession>A0A183CME8</accession>
<dbReference type="Pfam" id="PF03770">
    <property type="entry name" value="IPK"/>
    <property type="match status" value="1"/>
</dbReference>
<keyword evidence="12" id="KW-0931">ER-Golgi transport</keyword>
<dbReference type="InterPro" id="IPR027417">
    <property type="entry name" value="P-loop_NTPase"/>
</dbReference>
<evidence type="ECO:0000256" key="6">
    <source>
        <dbReference type="ARBA" id="ARBA00022679"/>
    </source>
</evidence>
<dbReference type="InterPro" id="IPR019133">
    <property type="entry name" value="MIC60"/>
</dbReference>
<evidence type="ECO:0000256" key="5">
    <source>
        <dbReference type="ARBA" id="ARBA00022448"/>
    </source>
</evidence>
<evidence type="ECO:0000256" key="21">
    <source>
        <dbReference type="ARBA" id="ARBA00054500"/>
    </source>
</evidence>
<evidence type="ECO:0000256" key="12">
    <source>
        <dbReference type="ARBA" id="ARBA00022892"/>
    </source>
</evidence>
<evidence type="ECO:0000256" key="2">
    <source>
        <dbReference type="ARBA" id="ARBA00007374"/>
    </source>
</evidence>
<dbReference type="PANTHER" id="PTHR15415">
    <property type="entry name" value="MITOFILIN"/>
    <property type="match status" value="1"/>
</dbReference>
<dbReference type="SMART" id="SM00177">
    <property type="entry name" value="ARF"/>
    <property type="match status" value="1"/>
</dbReference>
<keyword evidence="17 22" id="KW-0342">GTP-binding</keyword>
<keyword evidence="9 22" id="KW-0547">Nucleotide-binding</keyword>
<evidence type="ECO:0000256" key="11">
    <source>
        <dbReference type="ARBA" id="ARBA00022792"/>
    </source>
</evidence>
<feature type="binding site" evidence="23">
    <location>
        <position position="544"/>
    </location>
    <ligand>
        <name>Mg(2+)</name>
        <dbReference type="ChEBI" id="CHEBI:18420"/>
    </ligand>
</feature>
<dbReference type="PROSITE" id="PS51417">
    <property type="entry name" value="ARF"/>
    <property type="match status" value="1"/>
</dbReference>
<feature type="binding site" evidence="22">
    <location>
        <begin position="520"/>
        <end position="527"/>
    </location>
    <ligand>
        <name>GTP</name>
        <dbReference type="ChEBI" id="CHEBI:37565"/>
    </ligand>
</feature>
<evidence type="ECO:0000256" key="17">
    <source>
        <dbReference type="ARBA" id="ARBA00023134"/>
    </source>
</evidence>
<evidence type="ECO:0000256" key="23">
    <source>
        <dbReference type="PIRSR" id="PIRSR606689-2"/>
    </source>
</evidence>
<evidence type="ECO:0000256" key="15">
    <source>
        <dbReference type="ARBA" id="ARBA00023034"/>
    </source>
</evidence>
<comment type="function">
    <text evidence="24">Component of the MICOS complex, a large protein complex of the mitochondrial inner membrane that plays crucial roles in the maintenance of crista junctions, inner membrane architecture, and formation of contact sites to the outer membrane.</text>
</comment>
<dbReference type="Pfam" id="PF09731">
    <property type="entry name" value="Mitofilin"/>
    <property type="match status" value="1"/>
</dbReference>
<dbReference type="Gene3D" id="3.40.50.300">
    <property type="entry name" value="P-loop containing nucleotide triphosphate hydrolases"/>
    <property type="match status" value="1"/>
</dbReference>
<evidence type="ECO:0000256" key="14">
    <source>
        <dbReference type="ARBA" id="ARBA00022989"/>
    </source>
</evidence>
<keyword evidence="10" id="KW-0418">Kinase</keyword>
<sequence>MILEERKMWEREMDMQLRRAAIAHAEHLERVIKTQKQLHDVENQQLNEEAVKIERNKFVKQIGGAVTKLSAIEESLNNRAAMDLENRKAKIYWTICQSLMDALVNGDSTKAAAGKGSKTLYKTSLKEAALIKKLTENDSFAQHICNHFPPAAIDQGVPTEQGLKQRFDRVYKLARWTAQIGEEGGGLLKYIASWLQSLVTFELPTPPLFAEDRINVERYEPYELLSQIRHFVEQRDLANAVRLANLMRWYQNQIAGHLPSVVRDGVRQIGILRERGRTDVILKLVQEGIRGEREIGFYKQFDAVFGDKQCICEPKDEEQSLLRELYMFIPRFHGCRHIWLDENGPPKEFLQLEDVTETFKCPCIMDVKMGLVSGECGAFQEIYGHKPLEFIGCLDKKNSDHSGQQNILITSGNKKFLITPGNKKFLITPGNKKILITPDQVTLNSSSALSDNASPSPPSAGSCGVLCKKGAWVTGGFLGVVFILIIFVLLFLLFRRQSKRHTYISGRLFGRREVRILMVGLDAAGKTTILYKLKLGEIVTTIPTIGFNVETVEYRNISFTVWDVGGQDKIRPLWRYYYQNTQ</sequence>
<dbReference type="InterPro" id="IPR005522">
    <property type="entry name" value="IPK"/>
</dbReference>
<dbReference type="Gene3D" id="3.30.470.160">
    <property type="entry name" value="Inositol polyphosphate kinase"/>
    <property type="match status" value="1"/>
</dbReference>
<keyword evidence="14 24" id="KW-1133">Transmembrane helix</keyword>
<reference evidence="25" key="1">
    <citation type="submission" date="2013-12" db="EMBL/GenBank/DDBJ databases">
        <authorList>
            <person name="Aslett M."/>
        </authorList>
    </citation>
    <scope>NUCLEOTIDE SEQUENCE [LARGE SCALE GENOMIC DNA]</scope>
    <source>
        <strain evidence="25">Lindley</strain>
    </source>
</reference>
<evidence type="ECO:0000313" key="25">
    <source>
        <dbReference type="Proteomes" id="UP000050741"/>
    </source>
</evidence>
<reference evidence="26" key="3">
    <citation type="submission" date="2016-06" db="UniProtKB">
        <authorList>
            <consortium name="WormBaseParasite"/>
        </authorList>
    </citation>
    <scope>IDENTIFICATION</scope>
</reference>
<keyword evidence="6" id="KW-0808">Transferase</keyword>
<dbReference type="GO" id="GO:0000139">
    <property type="term" value="C:Golgi membrane"/>
    <property type="evidence" value="ECO:0007669"/>
    <property type="project" value="UniProtKB-SubCell"/>
</dbReference>
<keyword evidence="18 24" id="KW-0472">Membrane</keyword>
<evidence type="ECO:0000256" key="4">
    <source>
        <dbReference type="ARBA" id="ARBA00010877"/>
    </source>
</evidence>
<keyword evidence="19" id="KW-0449">Lipoprotein</keyword>
<evidence type="ECO:0000256" key="16">
    <source>
        <dbReference type="ARBA" id="ARBA00023128"/>
    </source>
</evidence>
<keyword evidence="13" id="KW-0653">Protein transport</keyword>
<feature type="transmembrane region" description="Helical" evidence="24">
    <location>
        <begin position="472"/>
        <end position="494"/>
    </location>
</feature>
<dbReference type="GO" id="GO:0015031">
    <property type="term" value="P:protein transport"/>
    <property type="evidence" value="ECO:0007669"/>
    <property type="project" value="UniProtKB-KW"/>
</dbReference>
<evidence type="ECO:0000256" key="9">
    <source>
        <dbReference type="ARBA" id="ARBA00022741"/>
    </source>
</evidence>
<comment type="subunit">
    <text evidence="24">Component of the mitochondrial contact site and cristae organizing system (MICOS) complex.</text>
</comment>
<comment type="similarity">
    <text evidence="4 24">Belongs to the MICOS complex subunit Mic60 family.</text>
</comment>
<evidence type="ECO:0000256" key="18">
    <source>
        <dbReference type="ARBA" id="ARBA00023136"/>
    </source>
</evidence>
<evidence type="ECO:0000256" key="13">
    <source>
        <dbReference type="ARBA" id="ARBA00022927"/>
    </source>
</evidence>
<keyword evidence="5" id="KW-0813">Transport</keyword>
<dbReference type="InterPro" id="IPR005225">
    <property type="entry name" value="Small_GTP-bd"/>
</dbReference>
<comment type="function">
    <text evidence="21">Small GTPase involved in protein trafficking between different compartments. Modulates vesicle budding and uncoating within the Golgi complex. In its GTP-bound form, triggers the recruitment of coatomer proteins to the Golgi membrane. The hydrolysis of ARF1-bound GTP, which is mediated by ARFGAPs proteins, is required for dissociation of coat proteins from Golgi membranes and vesicles. Involved in endoplasmic reticulum dynamics during embryogenesis. Also required for adult germline function. Plays a role in cell shedding during embryogenesis probably by promoting the endocytosis of cell adhesion molecules. During neurogenesis, involved in cell autonomous Q.p neuroblast asymmetric divisions that generate one precursor cell and one apoptotic cell, probably by controlling endocytosis. Plays a role in maintaining mitochondrial morphology.</text>
</comment>
<feature type="binding site" evidence="23">
    <location>
        <position position="527"/>
    </location>
    <ligand>
        <name>Mg(2+)</name>
        <dbReference type="ChEBI" id="CHEBI:18420"/>
    </ligand>
</feature>